<dbReference type="SUPFAM" id="SSF56801">
    <property type="entry name" value="Acetyl-CoA synthetase-like"/>
    <property type="match status" value="1"/>
</dbReference>
<dbReference type="Gene3D" id="3.30.300.30">
    <property type="match status" value="1"/>
</dbReference>
<comment type="catalytic activity">
    <reaction evidence="11">
        <text>2-phenylacetate + ATP + CoA = phenylacetyl-CoA + AMP + diphosphate</text>
        <dbReference type="Rhea" id="RHEA:20956"/>
        <dbReference type="ChEBI" id="CHEBI:18401"/>
        <dbReference type="ChEBI" id="CHEBI:30616"/>
        <dbReference type="ChEBI" id="CHEBI:33019"/>
        <dbReference type="ChEBI" id="CHEBI:57287"/>
        <dbReference type="ChEBI" id="CHEBI:57390"/>
        <dbReference type="ChEBI" id="CHEBI:456215"/>
        <dbReference type="EC" id="6.2.1.30"/>
    </reaction>
</comment>
<evidence type="ECO:0000256" key="7">
    <source>
        <dbReference type="ARBA" id="ARBA00061566"/>
    </source>
</evidence>
<dbReference type="EC" id="6.2.1.30" evidence="8 11"/>
<name>A0A9D1Q1P8_9FIRM</name>
<evidence type="ECO:0000256" key="3">
    <source>
        <dbReference type="ARBA" id="ARBA00022553"/>
    </source>
</evidence>
<dbReference type="EMBL" id="DXHS01000070">
    <property type="protein sequence ID" value="HIW02578.1"/>
    <property type="molecule type" value="Genomic_DNA"/>
</dbReference>
<accession>A0A9D1Q1P8</accession>
<dbReference type="Pfam" id="PF14535">
    <property type="entry name" value="AMP-binding_C_2"/>
    <property type="match status" value="1"/>
</dbReference>
<dbReference type="InterPro" id="IPR000873">
    <property type="entry name" value="AMP-dep_synth/lig_dom"/>
</dbReference>
<feature type="domain" description="AMP-dependent synthetase/ligase" evidence="12">
    <location>
        <begin position="139"/>
        <end position="287"/>
    </location>
</feature>
<keyword evidence="3" id="KW-0597">Phosphoprotein</keyword>
<gene>
    <name evidence="14" type="ORF">H9892_04490</name>
</gene>
<sequence length="434" mass="48226">MKYFQPEAETMSAADKRALQSEKLVKTVKYVYERQKPYREKMDAIKLRPSDIKGIEDIWKLPYTMKSDLRANYPFGMMAADRKDLVRLHASSATTGKLTVSGHTMHDIEVWADCAARSLVMAGADENSIVHVCYGYGLFTGGLGMHYGAERLGAIAVPASAGNTQRQLQLLTDFGADIICCTPSYAIYLIEEMEKAGLKPGRDIKLKGGCFGAEAWTEEMRSEIERRLGIRACDVYGLSEIAGPGVANDCEYKTGMHFQDDHYYPEIIDTETLEPLPTGERGELVITTLDREGMPLLRYRTRDIAALDDSPCPCGRTTIRMKRVTGRSDDMLIIRGVNVFPSQIESVILKNPAVQPHYHIYVDRVNNLDTLEIAVELSPDAFSDKPADVEAIRAKLSAEMASGISVTAKITLVSPGTIERSEGKSKRITDRRKI</sequence>
<comment type="caution">
    <text evidence="14">The sequence shown here is derived from an EMBL/GenBank/DDBJ whole genome shotgun (WGS) entry which is preliminary data.</text>
</comment>
<dbReference type="GO" id="GO:0010124">
    <property type="term" value="P:phenylacetate catabolic process"/>
    <property type="evidence" value="ECO:0007669"/>
    <property type="project" value="UniProtKB-UniRule"/>
</dbReference>
<dbReference type="PANTHER" id="PTHR43439">
    <property type="entry name" value="PHENYLACETATE-COENZYME A LIGASE"/>
    <property type="match status" value="1"/>
</dbReference>
<keyword evidence="2" id="KW-0596">Phosphopantetheine</keyword>
<organism evidence="14 15">
    <name type="scientific">Candidatus Protoclostridium stercorigallinarum</name>
    <dbReference type="NCBI Taxonomy" id="2838741"/>
    <lineage>
        <taxon>Bacteria</taxon>
        <taxon>Bacillati</taxon>
        <taxon>Bacillota</taxon>
        <taxon>Clostridia</taxon>
        <taxon>Candidatus Protoclostridium</taxon>
    </lineage>
</organism>
<dbReference type="CDD" id="cd05913">
    <property type="entry name" value="PaaK"/>
    <property type="match status" value="1"/>
</dbReference>
<evidence type="ECO:0000256" key="9">
    <source>
        <dbReference type="ARBA" id="ARBA00068695"/>
    </source>
</evidence>
<protein>
    <recommendedName>
        <fullName evidence="9 11">Phenylacetate-coenzyme A ligase</fullName>
        <ecNumber evidence="8 11">6.2.1.30</ecNumber>
    </recommendedName>
    <alternativeName>
        <fullName evidence="10 11">Phenylacetyl-CoA ligase</fullName>
    </alternativeName>
</protein>
<dbReference type="Pfam" id="PF00501">
    <property type="entry name" value="AMP-binding"/>
    <property type="match status" value="1"/>
</dbReference>
<evidence type="ECO:0000256" key="4">
    <source>
        <dbReference type="ARBA" id="ARBA00022598"/>
    </source>
</evidence>
<dbReference type="InterPro" id="IPR051414">
    <property type="entry name" value="Adenylate-forming_Reductase"/>
</dbReference>
<dbReference type="InterPro" id="IPR011880">
    <property type="entry name" value="PA_CoA_ligase"/>
</dbReference>
<dbReference type="Gene3D" id="3.40.50.12780">
    <property type="entry name" value="N-terminal domain of ligase-like"/>
    <property type="match status" value="1"/>
</dbReference>
<reference evidence="14" key="2">
    <citation type="submission" date="2021-04" db="EMBL/GenBank/DDBJ databases">
        <authorList>
            <person name="Gilroy R."/>
        </authorList>
    </citation>
    <scope>NUCLEOTIDE SEQUENCE</scope>
    <source>
        <strain evidence="14">12435</strain>
    </source>
</reference>
<evidence type="ECO:0000256" key="8">
    <source>
        <dbReference type="ARBA" id="ARBA00066629"/>
    </source>
</evidence>
<comment type="pathway">
    <text evidence="6 11">Aromatic compound metabolism; phenylacetate degradation.</text>
</comment>
<dbReference type="InterPro" id="IPR028154">
    <property type="entry name" value="AMP-dep_Lig_C"/>
</dbReference>
<comment type="function">
    <text evidence="11">Catalyzes the activation of phenylacetic acid (PA) to phenylacetyl-CoA (PA-CoA).</text>
</comment>
<dbReference type="Proteomes" id="UP000823990">
    <property type="component" value="Unassembled WGS sequence"/>
</dbReference>
<dbReference type="FunFam" id="3.40.50.12780:FF:000016">
    <property type="entry name" value="Phenylacetate-coenzyme A ligase"/>
    <property type="match status" value="1"/>
</dbReference>
<dbReference type="GO" id="GO:0047475">
    <property type="term" value="F:phenylacetate-CoA ligase activity"/>
    <property type="evidence" value="ECO:0007669"/>
    <property type="project" value="UniProtKB-EC"/>
</dbReference>
<feature type="domain" description="AMP-dependent ligase C-terminal" evidence="13">
    <location>
        <begin position="336"/>
        <end position="432"/>
    </location>
</feature>
<dbReference type="InterPro" id="IPR042099">
    <property type="entry name" value="ANL_N_sf"/>
</dbReference>
<comment type="similarity">
    <text evidence="7 11">Belongs to the phenylacetyl-CoA ligase family.</text>
</comment>
<keyword evidence="5 11" id="KW-0547">Nucleotide-binding</keyword>
<proteinExistence type="inferred from homology"/>
<evidence type="ECO:0000256" key="2">
    <source>
        <dbReference type="ARBA" id="ARBA00022450"/>
    </source>
</evidence>
<evidence type="ECO:0000256" key="6">
    <source>
        <dbReference type="ARBA" id="ARBA00060591"/>
    </source>
</evidence>
<evidence type="ECO:0000259" key="13">
    <source>
        <dbReference type="Pfam" id="PF14535"/>
    </source>
</evidence>
<reference evidence="14" key="1">
    <citation type="journal article" date="2021" name="PeerJ">
        <title>Extensive microbial diversity within the chicken gut microbiome revealed by metagenomics and culture.</title>
        <authorList>
            <person name="Gilroy R."/>
            <person name="Ravi A."/>
            <person name="Getino M."/>
            <person name="Pursley I."/>
            <person name="Horton D.L."/>
            <person name="Alikhan N.F."/>
            <person name="Baker D."/>
            <person name="Gharbi K."/>
            <person name="Hall N."/>
            <person name="Watson M."/>
            <person name="Adriaenssens E.M."/>
            <person name="Foster-Nyarko E."/>
            <person name="Jarju S."/>
            <person name="Secka A."/>
            <person name="Antonio M."/>
            <person name="Oren A."/>
            <person name="Chaudhuri R.R."/>
            <person name="La Ragione R."/>
            <person name="Hildebrand F."/>
            <person name="Pallen M.J."/>
        </authorList>
    </citation>
    <scope>NUCLEOTIDE SEQUENCE</scope>
    <source>
        <strain evidence="14">12435</strain>
    </source>
</reference>
<dbReference type="GO" id="GO:0000166">
    <property type="term" value="F:nucleotide binding"/>
    <property type="evidence" value="ECO:0007669"/>
    <property type="project" value="UniProtKB-KW"/>
</dbReference>
<dbReference type="PANTHER" id="PTHR43439:SF2">
    <property type="entry name" value="ENZYME, PUTATIVE (JCVI)-RELATED"/>
    <property type="match status" value="1"/>
</dbReference>
<evidence type="ECO:0000256" key="5">
    <source>
        <dbReference type="ARBA" id="ARBA00022741"/>
    </source>
</evidence>
<evidence type="ECO:0000313" key="14">
    <source>
        <dbReference type="EMBL" id="HIW02578.1"/>
    </source>
</evidence>
<comment type="subunit">
    <text evidence="1">Monomer.</text>
</comment>
<keyword evidence="4 11" id="KW-0436">Ligase</keyword>
<dbReference type="AlphaFoldDB" id="A0A9D1Q1P8"/>
<dbReference type="PIRSF" id="PIRSF006444">
    <property type="entry name" value="PaaK"/>
    <property type="match status" value="1"/>
</dbReference>
<evidence type="ECO:0000259" key="12">
    <source>
        <dbReference type="Pfam" id="PF00501"/>
    </source>
</evidence>
<evidence type="ECO:0000256" key="1">
    <source>
        <dbReference type="ARBA" id="ARBA00011245"/>
    </source>
</evidence>
<evidence type="ECO:0000256" key="10">
    <source>
        <dbReference type="ARBA" id="ARBA00075111"/>
    </source>
</evidence>
<evidence type="ECO:0000313" key="15">
    <source>
        <dbReference type="Proteomes" id="UP000823990"/>
    </source>
</evidence>
<evidence type="ECO:0000256" key="11">
    <source>
        <dbReference type="PIRNR" id="PIRNR006444"/>
    </source>
</evidence>
<dbReference type="InterPro" id="IPR045851">
    <property type="entry name" value="AMP-bd_C_sf"/>
</dbReference>